<dbReference type="PRINTS" id="PR00385">
    <property type="entry name" value="P450"/>
</dbReference>
<organism evidence="13 14">
    <name type="scientific">Heracleum sosnowskyi</name>
    <dbReference type="NCBI Taxonomy" id="360622"/>
    <lineage>
        <taxon>Eukaryota</taxon>
        <taxon>Viridiplantae</taxon>
        <taxon>Streptophyta</taxon>
        <taxon>Embryophyta</taxon>
        <taxon>Tracheophyta</taxon>
        <taxon>Spermatophyta</taxon>
        <taxon>Magnoliopsida</taxon>
        <taxon>eudicotyledons</taxon>
        <taxon>Gunneridae</taxon>
        <taxon>Pentapetalae</taxon>
        <taxon>asterids</taxon>
        <taxon>campanulids</taxon>
        <taxon>Apiales</taxon>
        <taxon>Apiaceae</taxon>
        <taxon>Apioideae</taxon>
        <taxon>apioid superclade</taxon>
        <taxon>Tordylieae</taxon>
        <taxon>Tordyliinae</taxon>
        <taxon>Heracleum</taxon>
    </lineage>
</organism>
<dbReference type="PANTHER" id="PTHR24282:SF155">
    <property type="entry name" value="CYTOCHROME P450 734A1-LIKE"/>
    <property type="match status" value="1"/>
</dbReference>
<dbReference type="InterPro" id="IPR017972">
    <property type="entry name" value="Cyt_P450_CS"/>
</dbReference>
<dbReference type="SUPFAM" id="SSF48264">
    <property type="entry name" value="Cytochrome P450"/>
    <property type="match status" value="1"/>
</dbReference>
<keyword evidence="14" id="KW-1185">Reference proteome</keyword>
<evidence type="ECO:0000256" key="1">
    <source>
        <dbReference type="ARBA" id="ARBA00004370"/>
    </source>
</evidence>
<evidence type="ECO:0000313" key="14">
    <source>
        <dbReference type="Proteomes" id="UP001237642"/>
    </source>
</evidence>
<evidence type="ECO:0000256" key="5">
    <source>
        <dbReference type="ARBA" id="ARBA00022723"/>
    </source>
</evidence>
<feature type="binding site" description="axial binding residue" evidence="11">
    <location>
        <position position="450"/>
    </location>
    <ligand>
        <name>heme</name>
        <dbReference type="ChEBI" id="CHEBI:30413"/>
    </ligand>
    <ligandPart>
        <name>Fe</name>
        <dbReference type="ChEBI" id="CHEBI:18248"/>
    </ligandPart>
</feature>
<evidence type="ECO:0000256" key="12">
    <source>
        <dbReference type="RuleBase" id="RU000461"/>
    </source>
</evidence>
<dbReference type="EMBL" id="JAUIZM010000004">
    <property type="protein sequence ID" value="KAK1389355.1"/>
    <property type="molecule type" value="Genomic_DNA"/>
</dbReference>
<comment type="similarity">
    <text evidence="2 12">Belongs to the cytochrome P450 family.</text>
</comment>
<proteinExistence type="inferred from homology"/>
<dbReference type="GO" id="GO:0016705">
    <property type="term" value="F:oxidoreductase activity, acting on paired donors, with incorporation or reduction of molecular oxygen"/>
    <property type="evidence" value="ECO:0007669"/>
    <property type="project" value="InterPro"/>
</dbReference>
<evidence type="ECO:0000256" key="8">
    <source>
        <dbReference type="ARBA" id="ARBA00023004"/>
    </source>
</evidence>
<accession>A0AAD8MTZ1</accession>
<keyword evidence="8 11" id="KW-0408">Iron</keyword>
<comment type="cofactor">
    <cofactor evidence="11">
        <name>heme</name>
        <dbReference type="ChEBI" id="CHEBI:30413"/>
    </cofactor>
</comment>
<keyword evidence="7 12" id="KW-0560">Oxidoreductase</keyword>
<comment type="subcellular location">
    <subcellularLocation>
        <location evidence="1">Membrane</location>
    </subcellularLocation>
</comment>
<evidence type="ECO:0000313" key="13">
    <source>
        <dbReference type="EMBL" id="KAK1389355.1"/>
    </source>
</evidence>
<dbReference type="InterPro" id="IPR050665">
    <property type="entry name" value="Cytochrome_P450_Monooxygen"/>
</dbReference>
<reference evidence="13" key="2">
    <citation type="submission" date="2023-05" db="EMBL/GenBank/DDBJ databases">
        <authorList>
            <person name="Schelkunov M.I."/>
        </authorList>
    </citation>
    <scope>NUCLEOTIDE SEQUENCE</scope>
    <source>
        <strain evidence="13">Hsosn_3</strain>
        <tissue evidence="13">Leaf</tissue>
    </source>
</reference>
<dbReference type="Proteomes" id="UP001237642">
    <property type="component" value="Unassembled WGS sequence"/>
</dbReference>
<dbReference type="GO" id="GO:0016020">
    <property type="term" value="C:membrane"/>
    <property type="evidence" value="ECO:0007669"/>
    <property type="project" value="UniProtKB-SubCell"/>
</dbReference>
<reference evidence="13" key="1">
    <citation type="submission" date="2023-02" db="EMBL/GenBank/DDBJ databases">
        <title>Genome of toxic invasive species Heracleum sosnowskyi carries increased number of genes despite the absence of recent whole-genome duplications.</title>
        <authorList>
            <person name="Schelkunov M."/>
            <person name="Shtratnikova V."/>
            <person name="Makarenko M."/>
            <person name="Klepikova A."/>
            <person name="Omelchenko D."/>
            <person name="Novikova G."/>
            <person name="Obukhova E."/>
            <person name="Bogdanov V."/>
            <person name="Penin A."/>
            <person name="Logacheva M."/>
        </authorList>
    </citation>
    <scope>NUCLEOTIDE SEQUENCE</scope>
    <source>
        <strain evidence="13">Hsosn_3</strain>
        <tissue evidence="13">Leaf</tissue>
    </source>
</reference>
<dbReference type="GO" id="GO:0004497">
    <property type="term" value="F:monooxygenase activity"/>
    <property type="evidence" value="ECO:0007669"/>
    <property type="project" value="UniProtKB-KW"/>
</dbReference>
<evidence type="ECO:0000256" key="7">
    <source>
        <dbReference type="ARBA" id="ARBA00023002"/>
    </source>
</evidence>
<dbReference type="Pfam" id="PF00067">
    <property type="entry name" value="p450"/>
    <property type="match status" value="1"/>
</dbReference>
<keyword evidence="9 12" id="KW-0503">Monooxygenase</keyword>
<dbReference type="PRINTS" id="PR00463">
    <property type="entry name" value="EP450I"/>
</dbReference>
<keyword evidence="4" id="KW-0812">Transmembrane</keyword>
<keyword evidence="3 11" id="KW-0349">Heme</keyword>
<evidence type="ECO:0000256" key="4">
    <source>
        <dbReference type="ARBA" id="ARBA00022692"/>
    </source>
</evidence>
<dbReference type="PROSITE" id="PS00086">
    <property type="entry name" value="CYTOCHROME_P450"/>
    <property type="match status" value="1"/>
</dbReference>
<evidence type="ECO:0000256" key="10">
    <source>
        <dbReference type="ARBA" id="ARBA00023136"/>
    </source>
</evidence>
<keyword evidence="10" id="KW-0472">Membrane</keyword>
<keyword evidence="5 11" id="KW-0479">Metal-binding</keyword>
<dbReference type="InterPro" id="IPR002401">
    <property type="entry name" value="Cyt_P450_E_grp-I"/>
</dbReference>
<sequence>MALVFLLLVILLILVCLKSLYSIIWVPWRIQRFFRKQGVYGPSYRPIYGNIAEIMQMTKEAQSKSIPFTHNIVHHMSPDYYQWSSKYGKTFLFWFGVKPRLALSYPDMIKDVLPNTTDAIDRLDFNPLSKLLFGQGLPGLIGHKWAAHRRIAAPAFNMEEVKAWVPKMVASITNMLDKWEDKRGERDEFEMEVHKELHDLSADILSKTVFGSCFEEGKRVFELQEKQISLTMQALENVYFPGFRFLPTKRNKLRWRLEKETRDSIRMIIKTNSKTTEDSQNLLSLLMSGSSNMKELGPGLEIEEVIDECKSFYFAGKETTASTLTWAVLLLAQHQEWQSKARKEVLQVCKDNELSTAEKVHEFKIVSMILKETLRLYHPLNRLLRRTLKNVKVGSLNIPAGTEFYVALADVHRDREIWGPDADEFNPSRFAIPPKHLGSYLAFGLGSRNCVGRNLALVETKIILAMLIKKFSFVISPSYVHAPTMSLTLQPQYGAHILVRKIRN</sequence>
<dbReference type="GO" id="GO:0005506">
    <property type="term" value="F:iron ion binding"/>
    <property type="evidence" value="ECO:0007669"/>
    <property type="project" value="InterPro"/>
</dbReference>
<dbReference type="InterPro" id="IPR001128">
    <property type="entry name" value="Cyt_P450"/>
</dbReference>
<evidence type="ECO:0000256" key="11">
    <source>
        <dbReference type="PIRSR" id="PIRSR602401-1"/>
    </source>
</evidence>
<dbReference type="GO" id="GO:0009805">
    <property type="term" value="P:coumarin biosynthetic process"/>
    <property type="evidence" value="ECO:0007669"/>
    <property type="project" value="UniProtKB-ARBA"/>
</dbReference>
<dbReference type="Gene3D" id="1.10.630.10">
    <property type="entry name" value="Cytochrome P450"/>
    <property type="match status" value="1"/>
</dbReference>
<evidence type="ECO:0000256" key="6">
    <source>
        <dbReference type="ARBA" id="ARBA00022989"/>
    </source>
</evidence>
<keyword evidence="6" id="KW-1133">Transmembrane helix</keyword>
<evidence type="ECO:0000256" key="2">
    <source>
        <dbReference type="ARBA" id="ARBA00010617"/>
    </source>
</evidence>
<evidence type="ECO:0000256" key="3">
    <source>
        <dbReference type="ARBA" id="ARBA00022617"/>
    </source>
</evidence>
<dbReference type="GO" id="GO:0020037">
    <property type="term" value="F:heme binding"/>
    <property type="evidence" value="ECO:0007669"/>
    <property type="project" value="InterPro"/>
</dbReference>
<evidence type="ECO:0000256" key="9">
    <source>
        <dbReference type="ARBA" id="ARBA00023033"/>
    </source>
</evidence>
<name>A0AAD8MTZ1_9APIA</name>
<gene>
    <name evidence="13" type="ORF">POM88_017533</name>
</gene>
<dbReference type="PANTHER" id="PTHR24282">
    <property type="entry name" value="CYTOCHROME P450 FAMILY MEMBER"/>
    <property type="match status" value="1"/>
</dbReference>
<dbReference type="InterPro" id="IPR036396">
    <property type="entry name" value="Cyt_P450_sf"/>
</dbReference>
<dbReference type="AlphaFoldDB" id="A0AAD8MTZ1"/>
<protein>
    <submittedName>
        <fullName evidence="13">Cytochrome P450, family 721, subfamily A, polypeptide 1</fullName>
    </submittedName>
</protein>
<comment type="caution">
    <text evidence="13">The sequence shown here is derived from an EMBL/GenBank/DDBJ whole genome shotgun (WGS) entry which is preliminary data.</text>
</comment>